<gene>
    <name evidence="2" type="ORF">BDA96_04G027600</name>
</gene>
<name>A0A921UIX2_SORBI</name>
<dbReference type="EMBL" id="CM027683">
    <property type="protein sequence ID" value="KAG0531491.1"/>
    <property type="molecule type" value="Genomic_DNA"/>
</dbReference>
<dbReference type="Proteomes" id="UP000807115">
    <property type="component" value="Chromosome 4"/>
</dbReference>
<accession>A0A921UIX2</accession>
<reference evidence="2" key="1">
    <citation type="journal article" date="2019" name="BMC Genomics">
        <title>A new reference genome for Sorghum bicolor reveals high levels of sequence similarity between sweet and grain genotypes: implications for the genetics of sugar metabolism.</title>
        <authorList>
            <person name="Cooper E.A."/>
            <person name="Brenton Z.W."/>
            <person name="Flinn B.S."/>
            <person name="Jenkins J."/>
            <person name="Shu S."/>
            <person name="Flowers D."/>
            <person name="Luo F."/>
            <person name="Wang Y."/>
            <person name="Xia P."/>
            <person name="Barry K."/>
            <person name="Daum C."/>
            <person name="Lipzen A."/>
            <person name="Yoshinaga Y."/>
            <person name="Schmutz J."/>
            <person name="Saski C."/>
            <person name="Vermerris W."/>
            <person name="Kresovich S."/>
        </authorList>
    </citation>
    <scope>NUCLEOTIDE SEQUENCE</scope>
</reference>
<feature type="region of interest" description="Disordered" evidence="1">
    <location>
        <begin position="35"/>
        <end position="60"/>
    </location>
</feature>
<evidence type="ECO:0000313" key="2">
    <source>
        <dbReference type="EMBL" id="KAG0531491.1"/>
    </source>
</evidence>
<reference evidence="2" key="2">
    <citation type="submission" date="2020-10" db="EMBL/GenBank/DDBJ databases">
        <authorList>
            <person name="Cooper E.A."/>
            <person name="Brenton Z.W."/>
            <person name="Flinn B.S."/>
            <person name="Jenkins J."/>
            <person name="Shu S."/>
            <person name="Flowers D."/>
            <person name="Luo F."/>
            <person name="Wang Y."/>
            <person name="Xia P."/>
            <person name="Barry K."/>
            <person name="Daum C."/>
            <person name="Lipzen A."/>
            <person name="Yoshinaga Y."/>
            <person name="Schmutz J."/>
            <person name="Saski C."/>
            <person name="Vermerris W."/>
            <person name="Kresovich S."/>
        </authorList>
    </citation>
    <scope>NUCLEOTIDE SEQUENCE</scope>
</reference>
<proteinExistence type="predicted"/>
<dbReference type="AlphaFoldDB" id="A0A921UIX2"/>
<feature type="compositionally biased region" description="Polar residues" evidence="1">
    <location>
        <begin position="51"/>
        <end position="60"/>
    </location>
</feature>
<organism evidence="2 3">
    <name type="scientific">Sorghum bicolor</name>
    <name type="common">Sorghum</name>
    <name type="synonym">Sorghum vulgare</name>
    <dbReference type="NCBI Taxonomy" id="4558"/>
    <lineage>
        <taxon>Eukaryota</taxon>
        <taxon>Viridiplantae</taxon>
        <taxon>Streptophyta</taxon>
        <taxon>Embryophyta</taxon>
        <taxon>Tracheophyta</taxon>
        <taxon>Spermatophyta</taxon>
        <taxon>Magnoliopsida</taxon>
        <taxon>Liliopsida</taxon>
        <taxon>Poales</taxon>
        <taxon>Poaceae</taxon>
        <taxon>PACMAD clade</taxon>
        <taxon>Panicoideae</taxon>
        <taxon>Andropogonodae</taxon>
        <taxon>Andropogoneae</taxon>
        <taxon>Sorghinae</taxon>
        <taxon>Sorghum</taxon>
    </lineage>
</organism>
<evidence type="ECO:0000256" key="1">
    <source>
        <dbReference type="SAM" id="MobiDB-lite"/>
    </source>
</evidence>
<evidence type="ECO:0000313" key="3">
    <source>
        <dbReference type="Proteomes" id="UP000807115"/>
    </source>
</evidence>
<comment type="caution">
    <text evidence="2">The sequence shown here is derived from an EMBL/GenBank/DDBJ whole genome shotgun (WGS) entry which is preliminary data.</text>
</comment>
<sequence>MILEERRNAVVDSIFVPCAQPLLEAPLPSKAMEKVANGKTVRQEATRKSTRQQALNNSVPVSRRATNRLIRAFDMVGPSEPIGEQALEAYIRSFDAPMTEQRVKAMRMLTSLDSGPALAAAAQLAAEHEMAGAEEVAV</sequence>
<protein>
    <submittedName>
        <fullName evidence="2">Uncharacterized protein</fullName>
    </submittedName>
</protein>